<evidence type="ECO:0000313" key="1">
    <source>
        <dbReference type="EMBL" id="TWI94217.1"/>
    </source>
</evidence>
<comment type="caution">
    <text evidence="1">The sequence shown here is derived from an EMBL/GenBank/DDBJ whole genome shotgun (WGS) entry which is preliminary data.</text>
</comment>
<accession>A0A562TL03</accession>
<proteinExistence type="predicted"/>
<keyword evidence="2" id="KW-1185">Reference proteome</keyword>
<gene>
    <name evidence="1" type="ORF">JN11_04823</name>
</gene>
<dbReference type="CDD" id="cd14789">
    <property type="entry name" value="Tiki"/>
    <property type="match status" value="1"/>
</dbReference>
<dbReference type="PANTHER" id="PTHR40590:SF1">
    <property type="entry name" value="CYTOPLASMIC PROTEIN"/>
    <property type="match status" value="1"/>
</dbReference>
<dbReference type="InterPro" id="IPR047111">
    <property type="entry name" value="YbaP-like"/>
</dbReference>
<dbReference type="AlphaFoldDB" id="A0A562TL03"/>
<dbReference type="RefSeq" id="WP_144916715.1">
    <property type="nucleotide sequence ID" value="NZ_VLLI01000021.1"/>
</dbReference>
<reference evidence="1 2" key="1">
    <citation type="submission" date="2019-07" db="EMBL/GenBank/DDBJ databases">
        <title>Genomic Encyclopedia of Archaeal and Bacterial Type Strains, Phase II (KMG-II): from individual species to whole genera.</title>
        <authorList>
            <person name="Goeker M."/>
        </authorList>
    </citation>
    <scope>NUCLEOTIDE SEQUENCE [LARGE SCALE GENOMIC DNA]</scope>
    <source>
        <strain evidence="1 2">ATCC BAA-1854</strain>
    </source>
</reference>
<name>A0A562TL03_9SPHI</name>
<dbReference type="InterPro" id="IPR002816">
    <property type="entry name" value="TraB/PrgY/GumN_fam"/>
</dbReference>
<protein>
    <submittedName>
        <fullName evidence="1">Uncharacterized protein YbaP (TraB family)</fullName>
    </submittedName>
</protein>
<dbReference type="Proteomes" id="UP000317010">
    <property type="component" value="Unassembled WGS sequence"/>
</dbReference>
<sequence length="1166" mass="132053">MTFKTHLIRAFLVCSFILCLVFNGFSQQMQGYSLLWKITGNGLAKPSYLFGTMHVKDRRVFNFSDSVMLSLQSCRRFALEVHPDTLLSVMFAAMQNTDTLRNLDKLLSKQQYDAMAKKFQKKNGYPMGKIDPMVLESLMEPDDNKPDDAVSFIDAYLYGIARTLNKNIYGLENAESQYDEYYGSKTAVKERLLDLLDDNNEASVAEGKDEMVKIYSSGNLDKIYKYIQQTSMIDSSIIARNKVMAASMIKYMDNEGLFTAVGVAHLPGPDGVIALLKKAGYTVTCVKASFTGVAAKYHIDYMKMDWPLYRNEDEGYAINFPGNPVRNQLYGMNNVLYPDLANNIYYGVYAIKKGTPDQPLTTKEAVSSVLVNMAKTNTIISKKELEANNYPCTEVLVKNKTGYVRTRLIFANNLLYSVYASSKVNHLNQSFVDRYFNSFTSFALPEKPLTPWISFTSDTGAFTVNLPSQPQLMVKEIPSTIQERPVSFKMKMYVSSDTVNSRQYLLRYNDFPPGTFLGGKDVLFNSIEKEFDGKAKIVGQPVKIYQNGVEGREVKLIITGGYNAVARLFVKGNRIYLLMRAILQPDLKDDQKDAFFDSFKINDPVVPQWYTYQPDSANFKIQLVYKPEVVKDSLADYKGFINHSSTAYATDPCSGAAYVLEYGKLSPYFRIENTDSLYTKLIRQDVDYQDTLLKTDTIICNGIIGREVISQNKTTKVKKRMRLLVNDDDVFCLLGHMDETQFYDTTSNYFFNSLHIIHADTKKINLRVSKAALICRDLASTDTTVRKGAVGALNYYKFKADELPYVYSALQKNYPDDTTEDGTRVTLLDVLKKVNNDTTITFLTKLYPKAAGLDEIKSNILTNITQIDRKTGFDIYLKLLTSNPPLKVKYAYRLFRPMNDSAAFAAEHFDQLLPFIKNDNYRSSILTVAGNIKDLKNAAYDKMLADRYLSIMAYAQADIDNYIKLKDSTDNRWSGCVYGYMNLMSKIKNTAINDKLTKRYISKDPKGLYLVDAVVARISNNLPVNPLLTNKLLDSLDSRYDVMKAYNSQKQLAKVPQQYRTQVAFAKLCLYKSISVDDEGVPSKFTLLGTVTKNGSLYYAFKFLMPDENNDKGPSYLIGISGPYKPGSIKLNFEKYCAVTQYEKVTTNWRTQALSLIDSLLAQDGD</sequence>
<dbReference type="Pfam" id="PF01963">
    <property type="entry name" value="TraB_PrgY_gumN"/>
    <property type="match status" value="1"/>
</dbReference>
<dbReference type="OrthoDB" id="9798714at2"/>
<dbReference type="EMBL" id="VLLI01000021">
    <property type="protein sequence ID" value="TWI94217.1"/>
    <property type="molecule type" value="Genomic_DNA"/>
</dbReference>
<dbReference type="PANTHER" id="PTHR40590">
    <property type="entry name" value="CYTOPLASMIC PROTEIN-RELATED"/>
    <property type="match status" value="1"/>
</dbReference>
<organism evidence="1 2">
    <name type="scientific">Mucilaginibacter frigoritolerans</name>
    <dbReference type="NCBI Taxonomy" id="652788"/>
    <lineage>
        <taxon>Bacteria</taxon>
        <taxon>Pseudomonadati</taxon>
        <taxon>Bacteroidota</taxon>
        <taxon>Sphingobacteriia</taxon>
        <taxon>Sphingobacteriales</taxon>
        <taxon>Sphingobacteriaceae</taxon>
        <taxon>Mucilaginibacter</taxon>
    </lineage>
</organism>
<evidence type="ECO:0000313" key="2">
    <source>
        <dbReference type="Proteomes" id="UP000317010"/>
    </source>
</evidence>